<name>A0ABP0JXG2_9DINO</name>
<dbReference type="EMBL" id="CAXAMM010009025">
    <property type="protein sequence ID" value="CAK9019169.1"/>
    <property type="molecule type" value="Genomic_DNA"/>
</dbReference>
<protein>
    <submittedName>
        <fullName evidence="1">Uncharacterized protein</fullName>
    </submittedName>
</protein>
<evidence type="ECO:0000313" key="2">
    <source>
        <dbReference type="Proteomes" id="UP001642464"/>
    </source>
</evidence>
<comment type="caution">
    <text evidence="1">The sequence shown here is derived from an EMBL/GenBank/DDBJ whole genome shotgun (WGS) entry which is preliminary data.</text>
</comment>
<gene>
    <name evidence="1" type="ORF">SCF082_LOCUS14400</name>
</gene>
<sequence length="331" mass="38131">MTKSCEMSLWLLREADLKERGVEFPPSFRTDILSHCQLALGGGKVAQRTGPIFRTDFNMTFELLKFLKKNKRKKNNGILTCEGFFSWKPVQLTILKQLLSDFDVTVVYVYRSPLPKMFSQWRYASKHESIREGLAEYFWTSSWNQTADIDKFIDAFGREHVRILDYEGVLLAGENLANVALQVVFGNSSALELPNDNIVNPSEVPTYYHIRSVFGYFSSFVRAKYGCKVVRNISFNYWGLYLAQFAKQIPLKSSGTEPLFKEGASAYDAQLRKQYWDIIWFGGPGQKAMKSSILPLYVLDIPRLEDNFDWWASRFEEQYAKRGQAGQIECA</sequence>
<organism evidence="1 2">
    <name type="scientific">Durusdinium trenchii</name>
    <dbReference type="NCBI Taxonomy" id="1381693"/>
    <lineage>
        <taxon>Eukaryota</taxon>
        <taxon>Sar</taxon>
        <taxon>Alveolata</taxon>
        <taxon>Dinophyceae</taxon>
        <taxon>Suessiales</taxon>
        <taxon>Symbiodiniaceae</taxon>
        <taxon>Durusdinium</taxon>
    </lineage>
</organism>
<keyword evidence="2" id="KW-1185">Reference proteome</keyword>
<accession>A0ABP0JXG2</accession>
<proteinExistence type="predicted"/>
<reference evidence="1 2" key="1">
    <citation type="submission" date="2024-02" db="EMBL/GenBank/DDBJ databases">
        <authorList>
            <person name="Chen Y."/>
            <person name="Shah S."/>
            <person name="Dougan E. K."/>
            <person name="Thang M."/>
            <person name="Chan C."/>
        </authorList>
    </citation>
    <scope>NUCLEOTIDE SEQUENCE [LARGE SCALE GENOMIC DNA]</scope>
</reference>
<dbReference type="Proteomes" id="UP001642464">
    <property type="component" value="Unassembled WGS sequence"/>
</dbReference>
<evidence type="ECO:0000313" key="1">
    <source>
        <dbReference type="EMBL" id="CAK9019169.1"/>
    </source>
</evidence>